<gene>
    <name evidence="3" type="ORF">Amal_03797</name>
</gene>
<protein>
    <recommendedName>
        <fullName evidence="2">Lysozyme inhibitor LprI-like N-terminal domain-containing protein</fullName>
    </recommendedName>
</protein>
<reference evidence="3 4" key="1">
    <citation type="submission" date="2016-03" db="EMBL/GenBank/DDBJ databases">
        <title>Draft genome sequence of Acetobacter malorum CECT 7742, a strain isolated from strawberry vinegar.</title>
        <authorList>
            <person name="Sainz F."/>
            <person name="Mas A."/>
            <person name="Torija M.J."/>
        </authorList>
    </citation>
    <scope>NUCLEOTIDE SEQUENCE [LARGE SCALE GENOMIC DNA]</scope>
    <source>
        <strain evidence="3 4">CECT 7742</strain>
    </source>
</reference>
<feature type="chain" id="PRO_5008061557" description="Lysozyme inhibitor LprI-like N-terminal domain-containing protein" evidence="1">
    <location>
        <begin position="24"/>
        <end position="132"/>
    </location>
</feature>
<evidence type="ECO:0000256" key="1">
    <source>
        <dbReference type="SAM" id="SignalP"/>
    </source>
</evidence>
<feature type="domain" description="Lysozyme inhibitor LprI-like N-terminal" evidence="2">
    <location>
        <begin position="42"/>
        <end position="123"/>
    </location>
</feature>
<dbReference type="Proteomes" id="UP000077349">
    <property type="component" value="Unassembled WGS sequence"/>
</dbReference>
<proteinExistence type="predicted"/>
<dbReference type="PATRIC" id="fig|178901.16.peg.4106"/>
<evidence type="ECO:0000259" key="2">
    <source>
        <dbReference type="Pfam" id="PF07007"/>
    </source>
</evidence>
<dbReference type="EMBL" id="LVHD01000160">
    <property type="protein sequence ID" value="OAG75039.1"/>
    <property type="molecule type" value="Genomic_DNA"/>
</dbReference>
<dbReference type="Gene3D" id="1.20.1270.180">
    <property type="match status" value="1"/>
</dbReference>
<keyword evidence="1" id="KW-0732">Signal</keyword>
<sequence>MVTKAFALTLVATLLTLPAYAYAQHMNDPNTPCRGVGPESKFTHCLYNAAQNADTHLQQTFQNIQGKIHGSDLENFQKMEKMWVLYKNSFCDAEYALYDGGSGGPSAHFACLEALTRHHEDELKTAYGRYLD</sequence>
<organism evidence="3 4">
    <name type="scientific">Acetobacter malorum</name>
    <dbReference type="NCBI Taxonomy" id="178901"/>
    <lineage>
        <taxon>Bacteria</taxon>
        <taxon>Pseudomonadati</taxon>
        <taxon>Pseudomonadota</taxon>
        <taxon>Alphaproteobacteria</taxon>
        <taxon>Acetobacterales</taxon>
        <taxon>Acetobacteraceae</taxon>
        <taxon>Acetobacter</taxon>
    </lineage>
</organism>
<accession>A0A177G3V7</accession>
<dbReference type="AlphaFoldDB" id="A0A177G3V7"/>
<dbReference type="InterPro" id="IPR009739">
    <property type="entry name" value="LprI-like_N"/>
</dbReference>
<evidence type="ECO:0000313" key="3">
    <source>
        <dbReference type="EMBL" id="OAG75039.1"/>
    </source>
</evidence>
<feature type="signal peptide" evidence="1">
    <location>
        <begin position="1"/>
        <end position="23"/>
    </location>
</feature>
<comment type="caution">
    <text evidence="3">The sequence shown here is derived from an EMBL/GenBank/DDBJ whole genome shotgun (WGS) entry which is preliminary data.</text>
</comment>
<name>A0A177G3V7_9PROT</name>
<evidence type="ECO:0000313" key="4">
    <source>
        <dbReference type="Proteomes" id="UP000077349"/>
    </source>
</evidence>
<dbReference type="Pfam" id="PF07007">
    <property type="entry name" value="LprI"/>
    <property type="match status" value="1"/>
</dbReference>